<evidence type="ECO:0000313" key="1">
    <source>
        <dbReference type="EMBL" id="KAK4010852.1"/>
    </source>
</evidence>
<gene>
    <name evidence="1" type="ORF">OUZ56_019980</name>
</gene>
<proteinExistence type="predicted"/>
<name>A0ABQ9ZD77_9CRUS</name>
<evidence type="ECO:0000313" key="2">
    <source>
        <dbReference type="Proteomes" id="UP001234178"/>
    </source>
</evidence>
<comment type="caution">
    <text evidence="1">The sequence shown here is derived from an EMBL/GenBank/DDBJ whole genome shotgun (WGS) entry which is preliminary data.</text>
</comment>
<protein>
    <submittedName>
        <fullName evidence="1">Uncharacterized protein</fullName>
    </submittedName>
</protein>
<reference evidence="1 2" key="1">
    <citation type="journal article" date="2023" name="Nucleic Acids Res.">
        <title>The hologenome of Daphnia magna reveals possible DNA methylation and microbiome-mediated evolution of the host genome.</title>
        <authorList>
            <person name="Chaturvedi A."/>
            <person name="Li X."/>
            <person name="Dhandapani V."/>
            <person name="Marshall H."/>
            <person name="Kissane S."/>
            <person name="Cuenca-Cambronero M."/>
            <person name="Asole G."/>
            <person name="Calvet F."/>
            <person name="Ruiz-Romero M."/>
            <person name="Marangio P."/>
            <person name="Guigo R."/>
            <person name="Rago D."/>
            <person name="Mirbahai L."/>
            <person name="Eastwood N."/>
            <person name="Colbourne J.K."/>
            <person name="Zhou J."/>
            <person name="Mallon E."/>
            <person name="Orsini L."/>
        </authorList>
    </citation>
    <scope>NUCLEOTIDE SEQUENCE [LARGE SCALE GENOMIC DNA]</scope>
    <source>
        <strain evidence="1">LRV0_1</strain>
    </source>
</reference>
<dbReference type="Proteomes" id="UP001234178">
    <property type="component" value="Unassembled WGS sequence"/>
</dbReference>
<keyword evidence="2" id="KW-1185">Reference proteome</keyword>
<organism evidence="1 2">
    <name type="scientific">Daphnia magna</name>
    <dbReference type="NCBI Taxonomy" id="35525"/>
    <lineage>
        <taxon>Eukaryota</taxon>
        <taxon>Metazoa</taxon>
        <taxon>Ecdysozoa</taxon>
        <taxon>Arthropoda</taxon>
        <taxon>Crustacea</taxon>
        <taxon>Branchiopoda</taxon>
        <taxon>Diplostraca</taxon>
        <taxon>Cladocera</taxon>
        <taxon>Anomopoda</taxon>
        <taxon>Daphniidae</taxon>
        <taxon>Daphnia</taxon>
    </lineage>
</organism>
<sequence>MAVATPVFYYSARDLNPNRSCRHVLPDSVQAPERDGVACSLVQHGRSSKLAKQVASQLKSSDLH</sequence>
<accession>A0ABQ9ZD77</accession>
<dbReference type="EMBL" id="JAOYFB010000003">
    <property type="protein sequence ID" value="KAK4010852.1"/>
    <property type="molecule type" value="Genomic_DNA"/>
</dbReference>